<dbReference type="InterPro" id="IPR009056">
    <property type="entry name" value="Cyt_c-like_dom"/>
</dbReference>
<evidence type="ECO:0000256" key="2">
    <source>
        <dbReference type="ARBA" id="ARBA00022723"/>
    </source>
</evidence>
<sequence>MKKKHILFMILCSGLMFGLLPTEASELEAGKAFFKKNRCMLCHSIGGSGGGIASDLSKIGNKRERAWFLNFFKNPKKWVPTAKMMPIKGSEKELSALADYLLAQK</sequence>
<keyword evidence="1" id="KW-0349">Heme</keyword>
<dbReference type="Gene3D" id="1.10.760.10">
    <property type="entry name" value="Cytochrome c-like domain"/>
    <property type="match status" value="1"/>
</dbReference>
<protein>
    <recommendedName>
        <fullName evidence="4">Cytochrome c domain-containing protein</fullName>
    </recommendedName>
</protein>
<dbReference type="EMBL" id="UOGF01000110">
    <property type="protein sequence ID" value="VAX33501.1"/>
    <property type="molecule type" value="Genomic_DNA"/>
</dbReference>
<evidence type="ECO:0000259" key="4">
    <source>
        <dbReference type="PROSITE" id="PS51007"/>
    </source>
</evidence>
<dbReference type="AlphaFoldDB" id="A0A3B1D407"/>
<evidence type="ECO:0000313" key="5">
    <source>
        <dbReference type="EMBL" id="VAX33501.1"/>
    </source>
</evidence>
<dbReference type="GO" id="GO:0020037">
    <property type="term" value="F:heme binding"/>
    <property type="evidence" value="ECO:0007669"/>
    <property type="project" value="InterPro"/>
</dbReference>
<evidence type="ECO:0000256" key="3">
    <source>
        <dbReference type="ARBA" id="ARBA00023004"/>
    </source>
</evidence>
<feature type="domain" description="Cytochrome c" evidence="4">
    <location>
        <begin position="25"/>
        <end position="105"/>
    </location>
</feature>
<keyword evidence="3" id="KW-0408">Iron</keyword>
<dbReference type="SUPFAM" id="SSF46626">
    <property type="entry name" value="Cytochrome c"/>
    <property type="match status" value="1"/>
</dbReference>
<dbReference type="Pfam" id="PF00034">
    <property type="entry name" value="Cytochrom_C"/>
    <property type="match status" value="1"/>
</dbReference>
<dbReference type="InterPro" id="IPR036909">
    <property type="entry name" value="Cyt_c-like_dom_sf"/>
</dbReference>
<dbReference type="PROSITE" id="PS51007">
    <property type="entry name" value="CYTC"/>
    <property type="match status" value="1"/>
</dbReference>
<keyword evidence="2" id="KW-0479">Metal-binding</keyword>
<accession>A0A3B1D407</accession>
<reference evidence="5" key="1">
    <citation type="submission" date="2018-06" db="EMBL/GenBank/DDBJ databases">
        <authorList>
            <person name="Zhirakovskaya E."/>
        </authorList>
    </citation>
    <scope>NUCLEOTIDE SEQUENCE</scope>
</reference>
<name>A0A3B1D407_9ZZZZ</name>
<evidence type="ECO:0000256" key="1">
    <source>
        <dbReference type="ARBA" id="ARBA00022617"/>
    </source>
</evidence>
<organism evidence="5">
    <name type="scientific">hydrothermal vent metagenome</name>
    <dbReference type="NCBI Taxonomy" id="652676"/>
    <lineage>
        <taxon>unclassified sequences</taxon>
        <taxon>metagenomes</taxon>
        <taxon>ecological metagenomes</taxon>
    </lineage>
</organism>
<proteinExistence type="predicted"/>
<dbReference type="GO" id="GO:0009055">
    <property type="term" value="F:electron transfer activity"/>
    <property type="evidence" value="ECO:0007669"/>
    <property type="project" value="InterPro"/>
</dbReference>
<gene>
    <name evidence="5" type="ORF">MNBD_NITROSPIRAE01-975</name>
</gene>
<dbReference type="GO" id="GO:0046872">
    <property type="term" value="F:metal ion binding"/>
    <property type="evidence" value="ECO:0007669"/>
    <property type="project" value="UniProtKB-KW"/>
</dbReference>